<reference evidence="2 3" key="1">
    <citation type="submission" date="2014-02" db="EMBL/GenBank/DDBJ databases">
        <title>Whole genome sequence of Sphingobium chlorophenolicum NBRC 16172.</title>
        <authorList>
            <person name="Gan H.M."/>
            <person name="Gan H.Y."/>
            <person name="Chew T.H."/>
            <person name="Savka M.A."/>
        </authorList>
    </citation>
    <scope>NUCLEOTIDE SEQUENCE [LARGE SCALE GENOMIC DNA]</scope>
    <source>
        <strain evidence="2 3">NBRC 16172</strain>
    </source>
</reference>
<dbReference type="EMBL" id="JFHR01000011">
    <property type="protein sequence ID" value="KEQ54362.1"/>
    <property type="molecule type" value="Genomic_DNA"/>
</dbReference>
<evidence type="ECO:0000313" key="2">
    <source>
        <dbReference type="EMBL" id="KEQ54362.1"/>
    </source>
</evidence>
<keyword evidence="1" id="KW-0812">Transmembrane</keyword>
<sequence>MFGLFTGTHIEERGNDIAVIANKLIVVALRLAKPSRFSVLKWASLLLLLPFVLLFLLLAHFSLALGLGSKDDSLGYAITATK</sequence>
<dbReference type="AlphaFoldDB" id="A0A081RGN9"/>
<feature type="transmembrane region" description="Helical" evidence="1">
    <location>
        <begin position="39"/>
        <end position="63"/>
    </location>
</feature>
<dbReference type="eggNOG" id="ENOG502ZK41">
    <property type="taxonomic scope" value="Bacteria"/>
</dbReference>
<keyword evidence="1" id="KW-1133">Transmembrane helix</keyword>
<comment type="caution">
    <text evidence="2">The sequence shown here is derived from an EMBL/GenBank/DDBJ whole genome shotgun (WGS) entry which is preliminary data.</text>
</comment>
<accession>A0A081RGN9</accession>
<protein>
    <submittedName>
        <fullName evidence="2">Uncharacterized protein</fullName>
    </submittedName>
</protein>
<name>A0A081RGN9_SPHCR</name>
<evidence type="ECO:0000313" key="3">
    <source>
        <dbReference type="Proteomes" id="UP000028411"/>
    </source>
</evidence>
<dbReference type="PATRIC" id="fig|46429.4.peg.1394"/>
<evidence type="ECO:0000256" key="1">
    <source>
        <dbReference type="SAM" id="Phobius"/>
    </source>
</evidence>
<dbReference type="RefSeq" id="WP_081873300.1">
    <property type="nucleotide sequence ID" value="NZ_JFHR01000011.1"/>
</dbReference>
<gene>
    <name evidence="2" type="ORF">BV95_01427</name>
</gene>
<keyword evidence="1" id="KW-0472">Membrane</keyword>
<organism evidence="2 3">
    <name type="scientific">Sphingobium chlorophenolicum</name>
    <dbReference type="NCBI Taxonomy" id="46429"/>
    <lineage>
        <taxon>Bacteria</taxon>
        <taxon>Pseudomonadati</taxon>
        <taxon>Pseudomonadota</taxon>
        <taxon>Alphaproteobacteria</taxon>
        <taxon>Sphingomonadales</taxon>
        <taxon>Sphingomonadaceae</taxon>
        <taxon>Sphingobium</taxon>
    </lineage>
</organism>
<proteinExistence type="predicted"/>
<dbReference type="Proteomes" id="UP000028411">
    <property type="component" value="Unassembled WGS sequence"/>
</dbReference>